<dbReference type="EMBL" id="CP060719">
    <property type="protein sequence ID" value="QNN70196.1"/>
    <property type="molecule type" value="Genomic_DNA"/>
</dbReference>
<accession>A0A7G9SQS1</accession>
<protein>
    <submittedName>
        <fullName evidence="2">Uncharacterized protein</fullName>
    </submittedName>
</protein>
<feature type="transmembrane region" description="Helical" evidence="1">
    <location>
        <begin position="12"/>
        <end position="30"/>
    </location>
</feature>
<feature type="transmembrane region" description="Helical" evidence="1">
    <location>
        <begin position="45"/>
        <end position="64"/>
    </location>
</feature>
<keyword evidence="3" id="KW-1185">Reference proteome</keyword>
<evidence type="ECO:0000313" key="2">
    <source>
        <dbReference type="EMBL" id="QNN70196.1"/>
    </source>
</evidence>
<keyword evidence="1" id="KW-0472">Membrane</keyword>
<dbReference type="RefSeq" id="WP_187552712.1">
    <property type="nucleotide sequence ID" value="NZ_BMZL01000001.1"/>
</dbReference>
<keyword evidence="1" id="KW-1133">Transmembrane helix</keyword>
<dbReference type="AlphaFoldDB" id="A0A7G9SQS1"/>
<dbReference type="Proteomes" id="UP000515804">
    <property type="component" value="Chromosome"/>
</dbReference>
<proteinExistence type="predicted"/>
<gene>
    <name evidence="2" type="ORF">H9L16_00660</name>
</gene>
<evidence type="ECO:0000256" key="1">
    <source>
        <dbReference type="SAM" id="Phobius"/>
    </source>
</evidence>
<organism evidence="2 3">
    <name type="scientific">Thermomonas carbonis</name>
    <dbReference type="NCBI Taxonomy" id="1463158"/>
    <lineage>
        <taxon>Bacteria</taxon>
        <taxon>Pseudomonadati</taxon>
        <taxon>Pseudomonadota</taxon>
        <taxon>Gammaproteobacteria</taxon>
        <taxon>Lysobacterales</taxon>
        <taxon>Lysobacteraceae</taxon>
        <taxon>Thermomonas</taxon>
    </lineage>
</organism>
<reference evidence="2 3" key="1">
    <citation type="submission" date="2020-08" db="EMBL/GenBank/DDBJ databases">
        <title>Genome sequence of Thermomonas carbonis KCTC 42013T.</title>
        <authorList>
            <person name="Hyun D.-W."/>
            <person name="Bae J.-W."/>
        </authorList>
    </citation>
    <scope>NUCLEOTIDE SEQUENCE [LARGE SCALE GENOMIC DNA]</scope>
    <source>
        <strain evidence="2 3">KCTC 42013</strain>
    </source>
</reference>
<dbReference type="KEGG" id="tcn:H9L16_00660"/>
<keyword evidence="1" id="KW-0812">Transmembrane</keyword>
<name>A0A7G9SQS1_9GAMM</name>
<sequence length="67" mass="7475">MDSKRRAWLSRHALGLWFLGIAAIGLLRWWMKTVRDGGSAHTPDAMLWLAGSIAMAAIGLVALWRSR</sequence>
<evidence type="ECO:0000313" key="3">
    <source>
        <dbReference type="Proteomes" id="UP000515804"/>
    </source>
</evidence>